<organism evidence="2 3">
    <name type="scientific">Neofusicoccum ribis</name>
    <dbReference type="NCBI Taxonomy" id="45134"/>
    <lineage>
        <taxon>Eukaryota</taxon>
        <taxon>Fungi</taxon>
        <taxon>Dikarya</taxon>
        <taxon>Ascomycota</taxon>
        <taxon>Pezizomycotina</taxon>
        <taxon>Dothideomycetes</taxon>
        <taxon>Dothideomycetes incertae sedis</taxon>
        <taxon>Botryosphaeriales</taxon>
        <taxon>Botryosphaeriaceae</taxon>
        <taxon>Neofusicoccum</taxon>
    </lineage>
</organism>
<proteinExistence type="predicted"/>
<sequence length="100" mass="11489">MLTSSDGAAPDRLSELEGQVKRKQKELKKIEREINAEKQRRLEVTNKKKRYTQEEINALDELKDFVAQGLAAAQRLRDPVPILPICKRITSMLDKVTDKN</sequence>
<evidence type="ECO:0000256" key="1">
    <source>
        <dbReference type="SAM" id="MobiDB-lite"/>
    </source>
</evidence>
<comment type="caution">
    <text evidence="2">The sequence shown here is derived from an EMBL/GenBank/DDBJ whole genome shotgun (WGS) entry which is preliminary data.</text>
</comment>
<protein>
    <submittedName>
        <fullName evidence="2">Uncharacterized protein</fullName>
    </submittedName>
</protein>
<feature type="region of interest" description="Disordered" evidence="1">
    <location>
        <begin position="1"/>
        <end position="20"/>
    </location>
</feature>
<gene>
    <name evidence="2" type="ORF">SLS56_012208</name>
</gene>
<dbReference type="Proteomes" id="UP001521116">
    <property type="component" value="Unassembled WGS sequence"/>
</dbReference>
<reference evidence="2 3" key="1">
    <citation type="submission" date="2024-02" db="EMBL/GenBank/DDBJ databases">
        <title>De novo assembly and annotation of 12 fungi associated with fruit tree decline syndrome in Ontario, Canada.</title>
        <authorList>
            <person name="Sulman M."/>
            <person name="Ellouze W."/>
            <person name="Ilyukhin E."/>
        </authorList>
    </citation>
    <scope>NUCLEOTIDE SEQUENCE [LARGE SCALE GENOMIC DNA]</scope>
    <source>
        <strain evidence="2 3">M1-105</strain>
    </source>
</reference>
<evidence type="ECO:0000313" key="2">
    <source>
        <dbReference type="EMBL" id="KAL1613995.1"/>
    </source>
</evidence>
<name>A0ABR3S9G3_9PEZI</name>
<accession>A0ABR3S9G3</accession>
<keyword evidence="3" id="KW-1185">Reference proteome</keyword>
<dbReference type="EMBL" id="JAJVDC020000439">
    <property type="protein sequence ID" value="KAL1613995.1"/>
    <property type="molecule type" value="Genomic_DNA"/>
</dbReference>
<evidence type="ECO:0000313" key="3">
    <source>
        <dbReference type="Proteomes" id="UP001521116"/>
    </source>
</evidence>